<evidence type="ECO:0000313" key="3">
    <source>
        <dbReference type="Proteomes" id="UP001222325"/>
    </source>
</evidence>
<keyword evidence="3" id="KW-1185">Reference proteome</keyword>
<feature type="compositionally biased region" description="Gly residues" evidence="1">
    <location>
        <begin position="512"/>
        <end position="522"/>
    </location>
</feature>
<name>A0AAD6U5U5_9AGAR</name>
<accession>A0AAD6U5U5</accession>
<feature type="compositionally biased region" description="Gly residues" evidence="1">
    <location>
        <begin position="495"/>
        <end position="506"/>
    </location>
</feature>
<feature type="compositionally biased region" description="Gly residues" evidence="1">
    <location>
        <begin position="476"/>
        <end position="488"/>
    </location>
</feature>
<comment type="caution">
    <text evidence="2">The sequence shown here is derived from an EMBL/GenBank/DDBJ whole genome shotgun (WGS) entry which is preliminary data.</text>
</comment>
<feature type="region of interest" description="Disordered" evidence="1">
    <location>
        <begin position="450"/>
        <end position="541"/>
    </location>
</feature>
<evidence type="ECO:0000256" key="1">
    <source>
        <dbReference type="SAM" id="MobiDB-lite"/>
    </source>
</evidence>
<evidence type="ECO:0000313" key="2">
    <source>
        <dbReference type="EMBL" id="KAJ7089832.1"/>
    </source>
</evidence>
<protein>
    <submittedName>
        <fullName evidence="2">Uncharacterized protein</fullName>
    </submittedName>
</protein>
<dbReference type="AlphaFoldDB" id="A0AAD6U5U5"/>
<proteinExistence type="predicted"/>
<feature type="compositionally biased region" description="Basic and acidic residues" evidence="1">
    <location>
        <begin position="523"/>
        <end position="540"/>
    </location>
</feature>
<dbReference type="Proteomes" id="UP001222325">
    <property type="component" value="Unassembled WGS sequence"/>
</dbReference>
<dbReference type="EMBL" id="JARJCN010000023">
    <property type="protein sequence ID" value="KAJ7089832.1"/>
    <property type="molecule type" value="Genomic_DNA"/>
</dbReference>
<organism evidence="2 3">
    <name type="scientific">Mycena belliarum</name>
    <dbReference type="NCBI Taxonomy" id="1033014"/>
    <lineage>
        <taxon>Eukaryota</taxon>
        <taxon>Fungi</taxon>
        <taxon>Dikarya</taxon>
        <taxon>Basidiomycota</taxon>
        <taxon>Agaricomycotina</taxon>
        <taxon>Agaricomycetes</taxon>
        <taxon>Agaricomycetidae</taxon>
        <taxon>Agaricales</taxon>
        <taxon>Marasmiineae</taxon>
        <taxon>Mycenaceae</taxon>
        <taxon>Mycena</taxon>
    </lineage>
</organism>
<feature type="compositionally biased region" description="Basic and acidic residues" evidence="1">
    <location>
        <begin position="453"/>
        <end position="466"/>
    </location>
</feature>
<sequence>MAQKEDTVKNFLEYLRSPVGALMYGEDHVGYSDTREPIEYDYHMPMRLQPEMVAHHPGIFSNLTGHLVATLEKRKAVKDGSMNVEEIRNTFRLRNLVPREAVGEACVRDVQRKIYDISCPLATLSCFNIDSKDITTFEDVFGSRESSEINTRADLLVGCQPRPQDEDERWGSLWPSIIQPKDLRSRYFRTLYTEEYKNIRSGGARTILGIYIIIWCLHKGHLQTLWPQNDCNGCERFRKSHRAAAAHATGSDVTPPLDEADAQIPETATRTFKKELARLLDVVAEYDTKYNIPTKEQGTARKPRARKDQDADPVQNLKAYKQLLSVAVKKASSDLKLSETIREGLDRWVLTAAFILIQVSIDSSCSPPSVLIGGQVWAQMVRHNATVARLTCHNIGVLLTRHRGSQILGISDFLEHTDTPILQATALTVYAYHDAVERHDRHLEDDVPLWEVDPYRGETQEDRKDNGDDDDEYGSGADGGSDNGGNDGGDPHGAPGAGGGNNGGPGNSNQGGPNGGGGGGAGRSDRDARYAKRDALREKQNNLNIDLTVSRLDHSSGLQCN</sequence>
<gene>
    <name evidence="2" type="ORF">B0H15DRAFT_273532</name>
</gene>
<reference evidence="2" key="1">
    <citation type="submission" date="2023-03" db="EMBL/GenBank/DDBJ databases">
        <title>Massive genome expansion in bonnet fungi (Mycena s.s.) driven by repeated elements and novel gene families across ecological guilds.</title>
        <authorList>
            <consortium name="Lawrence Berkeley National Laboratory"/>
            <person name="Harder C.B."/>
            <person name="Miyauchi S."/>
            <person name="Viragh M."/>
            <person name="Kuo A."/>
            <person name="Thoen E."/>
            <person name="Andreopoulos B."/>
            <person name="Lu D."/>
            <person name="Skrede I."/>
            <person name="Drula E."/>
            <person name="Henrissat B."/>
            <person name="Morin E."/>
            <person name="Kohler A."/>
            <person name="Barry K."/>
            <person name="LaButti K."/>
            <person name="Morin E."/>
            <person name="Salamov A."/>
            <person name="Lipzen A."/>
            <person name="Mereny Z."/>
            <person name="Hegedus B."/>
            <person name="Baldrian P."/>
            <person name="Stursova M."/>
            <person name="Weitz H."/>
            <person name="Taylor A."/>
            <person name="Grigoriev I.V."/>
            <person name="Nagy L.G."/>
            <person name="Martin F."/>
            <person name="Kauserud H."/>
        </authorList>
    </citation>
    <scope>NUCLEOTIDE SEQUENCE</scope>
    <source>
        <strain evidence="2">CBHHK173m</strain>
    </source>
</reference>